<dbReference type="InterPro" id="IPR012000">
    <property type="entry name" value="Thiamin_PyroP_enz_cen_dom"/>
</dbReference>
<dbReference type="SUPFAM" id="SSF52467">
    <property type="entry name" value="DHS-like NAD/FAD-binding domain"/>
    <property type="match status" value="1"/>
</dbReference>
<feature type="domain" description="Thiamine pyrophosphate enzyme TPP-binding" evidence="8">
    <location>
        <begin position="390"/>
        <end position="536"/>
    </location>
</feature>
<dbReference type="GO" id="GO:0030976">
    <property type="term" value="F:thiamine pyrophosphate binding"/>
    <property type="evidence" value="ECO:0007669"/>
    <property type="project" value="InterPro"/>
</dbReference>
<dbReference type="PANTHER" id="PTHR18968:SF166">
    <property type="entry name" value="2-HYDROXYACYL-COA LYASE 2"/>
    <property type="match status" value="1"/>
</dbReference>
<dbReference type="AlphaFoldDB" id="A0A9X9WX81"/>
<reference evidence="10" key="1">
    <citation type="submission" date="2020-01" db="EMBL/GenBank/DDBJ databases">
        <authorList>
            <person name="Rat A."/>
        </authorList>
    </citation>
    <scope>NUCLEOTIDE SEQUENCE</scope>
    <source>
        <strain evidence="10">LMG 31231</strain>
    </source>
</reference>
<dbReference type="SUPFAM" id="SSF52518">
    <property type="entry name" value="Thiamin diphosphate-binding fold (THDP-binding)"/>
    <property type="match status" value="2"/>
</dbReference>
<accession>A0A9X9WX81</accession>
<dbReference type="GO" id="GO:0009097">
    <property type="term" value="P:isoleucine biosynthetic process"/>
    <property type="evidence" value="ECO:0007669"/>
    <property type="project" value="TreeGrafter"/>
</dbReference>
<dbReference type="GO" id="GO:0005948">
    <property type="term" value="C:acetolactate synthase complex"/>
    <property type="evidence" value="ECO:0007669"/>
    <property type="project" value="TreeGrafter"/>
</dbReference>
<dbReference type="RefSeq" id="WP_211862135.1">
    <property type="nucleotide sequence ID" value="NZ_JAAEDM010000025.1"/>
</dbReference>
<evidence type="ECO:0000259" key="7">
    <source>
        <dbReference type="Pfam" id="PF00205"/>
    </source>
</evidence>
<comment type="cofactor">
    <cofactor evidence="1">
        <name>Mg(2+)</name>
        <dbReference type="ChEBI" id="CHEBI:18420"/>
    </cofactor>
</comment>
<dbReference type="InterPro" id="IPR000399">
    <property type="entry name" value="TPP-bd_CS"/>
</dbReference>
<gene>
    <name evidence="10" type="ORF">GXW76_11320</name>
</gene>
<protein>
    <submittedName>
        <fullName evidence="10">Thiamine pyrophosphate-binding protein</fullName>
    </submittedName>
</protein>
<evidence type="ECO:0000313" key="11">
    <source>
        <dbReference type="Proteomes" id="UP001138751"/>
    </source>
</evidence>
<evidence type="ECO:0000256" key="2">
    <source>
        <dbReference type="ARBA" id="ARBA00001964"/>
    </source>
</evidence>
<dbReference type="Gene3D" id="3.40.50.1220">
    <property type="entry name" value="TPP-binding domain"/>
    <property type="match status" value="1"/>
</dbReference>
<feature type="domain" description="Thiamine pyrophosphate enzyme N-terminal TPP-binding" evidence="9">
    <location>
        <begin position="5"/>
        <end position="118"/>
    </location>
</feature>
<dbReference type="InterPro" id="IPR011766">
    <property type="entry name" value="TPP_enzyme_TPP-bd"/>
</dbReference>
<evidence type="ECO:0000256" key="4">
    <source>
        <dbReference type="ARBA" id="ARBA00022723"/>
    </source>
</evidence>
<dbReference type="EMBL" id="JAAEDM010000025">
    <property type="protein sequence ID" value="MBR0671760.1"/>
    <property type="molecule type" value="Genomic_DNA"/>
</dbReference>
<proteinExistence type="inferred from homology"/>
<evidence type="ECO:0000259" key="8">
    <source>
        <dbReference type="Pfam" id="PF02775"/>
    </source>
</evidence>
<evidence type="ECO:0000259" key="9">
    <source>
        <dbReference type="Pfam" id="PF02776"/>
    </source>
</evidence>
<dbReference type="PROSITE" id="PS00187">
    <property type="entry name" value="TPP_ENZYMES"/>
    <property type="match status" value="1"/>
</dbReference>
<keyword evidence="4" id="KW-0479">Metal-binding</keyword>
<dbReference type="GO" id="GO:0009099">
    <property type="term" value="P:L-valine biosynthetic process"/>
    <property type="evidence" value="ECO:0007669"/>
    <property type="project" value="TreeGrafter"/>
</dbReference>
<dbReference type="Proteomes" id="UP001138751">
    <property type="component" value="Unassembled WGS sequence"/>
</dbReference>
<dbReference type="GO" id="GO:0000287">
    <property type="term" value="F:magnesium ion binding"/>
    <property type="evidence" value="ECO:0007669"/>
    <property type="project" value="InterPro"/>
</dbReference>
<dbReference type="Pfam" id="PF02775">
    <property type="entry name" value="TPP_enzyme_C"/>
    <property type="match status" value="1"/>
</dbReference>
<dbReference type="GO" id="GO:0003984">
    <property type="term" value="F:acetolactate synthase activity"/>
    <property type="evidence" value="ECO:0007669"/>
    <property type="project" value="TreeGrafter"/>
</dbReference>
<evidence type="ECO:0000256" key="3">
    <source>
        <dbReference type="ARBA" id="ARBA00007812"/>
    </source>
</evidence>
<dbReference type="Gene3D" id="3.40.50.970">
    <property type="match status" value="2"/>
</dbReference>
<comment type="caution">
    <text evidence="10">The sequence shown here is derived from an EMBL/GenBank/DDBJ whole genome shotgun (WGS) entry which is preliminary data.</text>
</comment>
<feature type="domain" description="Thiamine pyrophosphate enzyme central" evidence="7">
    <location>
        <begin position="195"/>
        <end position="323"/>
    </location>
</feature>
<dbReference type="FunFam" id="3.40.50.970:FF:000007">
    <property type="entry name" value="Acetolactate synthase"/>
    <property type="match status" value="1"/>
</dbReference>
<keyword evidence="11" id="KW-1185">Reference proteome</keyword>
<dbReference type="CDD" id="cd00568">
    <property type="entry name" value="TPP_enzymes"/>
    <property type="match status" value="1"/>
</dbReference>
<dbReference type="Pfam" id="PF02776">
    <property type="entry name" value="TPP_enzyme_N"/>
    <property type="match status" value="1"/>
</dbReference>
<dbReference type="InterPro" id="IPR029061">
    <property type="entry name" value="THDP-binding"/>
</dbReference>
<dbReference type="InterPro" id="IPR045229">
    <property type="entry name" value="TPP_enz"/>
</dbReference>
<dbReference type="GO" id="GO:0050660">
    <property type="term" value="F:flavin adenine dinucleotide binding"/>
    <property type="evidence" value="ECO:0007669"/>
    <property type="project" value="TreeGrafter"/>
</dbReference>
<dbReference type="InterPro" id="IPR029035">
    <property type="entry name" value="DHS-like_NAD/FAD-binding_dom"/>
</dbReference>
<comment type="similarity">
    <text evidence="3 6">Belongs to the TPP enzyme family.</text>
</comment>
<evidence type="ECO:0000313" key="10">
    <source>
        <dbReference type="EMBL" id="MBR0671760.1"/>
    </source>
</evidence>
<reference evidence="10" key="2">
    <citation type="journal article" date="2021" name="Syst. Appl. Microbiol.">
        <title>Roseomonas hellenica sp. nov., isolated from roots of wild-growing Alkanna tinctoria.</title>
        <authorList>
            <person name="Rat A."/>
            <person name="Naranjo H.D."/>
            <person name="Lebbe L."/>
            <person name="Cnockaert M."/>
            <person name="Krigas N."/>
            <person name="Grigoriadou K."/>
            <person name="Maloupa E."/>
            <person name="Willems A."/>
        </authorList>
    </citation>
    <scope>NUCLEOTIDE SEQUENCE</scope>
    <source>
        <strain evidence="10">LMG 31231</strain>
    </source>
</reference>
<comment type="cofactor">
    <cofactor evidence="2">
        <name>thiamine diphosphate</name>
        <dbReference type="ChEBI" id="CHEBI:58937"/>
    </cofactor>
</comment>
<dbReference type="InterPro" id="IPR012001">
    <property type="entry name" value="Thiamin_PyroP_enz_TPP-bd_dom"/>
</dbReference>
<evidence type="ECO:0000256" key="6">
    <source>
        <dbReference type="RuleBase" id="RU362132"/>
    </source>
</evidence>
<name>A0A9X9WX81_9PROT</name>
<organism evidence="10 11">
    <name type="scientific">Neoroseomonas soli</name>
    <dbReference type="NCBI Taxonomy" id="1081025"/>
    <lineage>
        <taxon>Bacteria</taxon>
        <taxon>Pseudomonadati</taxon>
        <taxon>Pseudomonadota</taxon>
        <taxon>Alphaproteobacteria</taxon>
        <taxon>Acetobacterales</taxon>
        <taxon>Acetobacteraceae</taxon>
        <taxon>Neoroseomonas</taxon>
    </lineage>
</organism>
<dbReference type="CDD" id="cd07035">
    <property type="entry name" value="TPP_PYR_POX_like"/>
    <property type="match status" value="1"/>
</dbReference>
<sequence>MTLLGAQAFVECLREEGVEYIFSVSGGQTLSILDAIYDQPTMRHVTARHEAAAAAMADAYARVNGKPAVVIATTGPGATNLPTAVGNAHRDSVPMIVVTVNNNRKDIGYDEPQDADHVQVMRQFVKSTRFVGDPDMVTIATREAFRAATTGNPGPAHLDFARDAIEKGEITFTALNGASSRPLQAPIAAEASIVAAADRIRAAKRPVIWAGRGAIISDATQELVALADAAGIPVSSTYNGIGAFPSSHPMWIGPRSRWGGRPGNAALSEADLVIVVGNSLNSISTARWSLKLPDIVQIDCDPMMIGRRYPVEVPVLGDAADALCRITKLLAGDSGAEDRAPWVSTMKGRYAEWRKQIHNPAFADTAPVHPLWVMRQIEERFGPDDVICYDAGNCGIWAQAVPVEKPRHYMKPVGFGAMGFALPASIGVKVSRPAAHCVAVVGDGSLGMSLCELETAVREKSPVIVLVFNDCSLGNIRQLQLKQYGQRHIGVDYGDIRFADAARAFGADGERVTRAADLPAAIERAKTSDVPYVVDILIDRGISIWDDPF</sequence>
<evidence type="ECO:0000256" key="1">
    <source>
        <dbReference type="ARBA" id="ARBA00001946"/>
    </source>
</evidence>
<dbReference type="PANTHER" id="PTHR18968">
    <property type="entry name" value="THIAMINE PYROPHOSPHATE ENZYMES"/>
    <property type="match status" value="1"/>
</dbReference>
<dbReference type="Pfam" id="PF00205">
    <property type="entry name" value="TPP_enzyme_M"/>
    <property type="match status" value="1"/>
</dbReference>
<evidence type="ECO:0000256" key="5">
    <source>
        <dbReference type="ARBA" id="ARBA00023052"/>
    </source>
</evidence>
<keyword evidence="5 6" id="KW-0786">Thiamine pyrophosphate</keyword>